<dbReference type="Proteomes" id="UP000091967">
    <property type="component" value="Unassembled WGS sequence"/>
</dbReference>
<protein>
    <submittedName>
        <fullName evidence="1">Uncharacterized protein</fullName>
    </submittedName>
</protein>
<dbReference type="EMBL" id="LYXU01000007">
    <property type="protein sequence ID" value="OBS17630.1"/>
    <property type="molecule type" value="Genomic_DNA"/>
</dbReference>
<evidence type="ECO:0000313" key="2">
    <source>
        <dbReference type="EMBL" id="OBS17630.1"/>
    </source>
</evidence>
<keyword evidence="3" id="KW-1185">Reference proteome</keyword>
<evidence type="ECO:0000313" key="3">
    <source>
        <dbReference type="Proteomes" id="UP000091967"/>
    </source>
</evidence>
<proteinExistence type="predicted"/>
<dbReference type="EMBL" id="LYXU01000062">
    <property type="protein sequence ID" value="OBS16831.1"/>
    <property type="molecule type" value="Genomic_DNA"/>
</dbReference>
<accession>A0A1B8A8M8</accession>
<gene>
    <name evidence="2" type="ORF">FPOA_11924</name>
    <name evidence="1" type="ORF">FPOA_12598</name>
</gene>
<dbReference type="AlphaFoldDB" id="A0A1B8A8M8"/>
<organism evidence="1 3">
    <name type="scientific">Fusarium poae</name>
    <dbReference type="NCBI Taxonomy" id="36050"/>
    <lineage>
        <taxon>Eukaryota</taxon>
        <taxon>Fungi</taxon>
        <taxon>Dikarya</taxon>
        <taxon>Ascomycota</taxon>
        <taxon>Pezizomycotina</taxon>
        <taxon>Sordariomycetes</taxon>
        <taxon>Hypocreomycetidae</taxon>
        <taxon>Hypocreales</taxon>
        <taxon>Nectriaceae</taxon>
        <taxon>Fusarium</taxon>
    </lineage>
</organism>
<name>A0A1B8A8M8_FUSPO</name>
<evidence type="ECO:0000313" key="1">
    <source>
        <dbReference type="EMBL" id="OBS16831.1"/>
    </source>
</evidence>
<sequence length="110" mass="12479">MKKHRVRKNTSDDKIVEKCNKLTKQSCSPPVWHEFDDEQIPNDNYVALVVDVDQSSGSVWFSERLTKTYLDMVGQDNKGMVIVCFDEEVEVVCFGACRVGKIFGVQNSTS</sequence>
<reference evidence="1 3" key="1">
    <citation type="submission" date="2016-06" db="EMBL/GenBank/DDBJ databases">
        <title>Living apart together: crosstalk between the core and supernumerary genomes in a fungal plant pathogen.</title>
        <authorList>
            <person name="Vanheule A."/>
            <person name="Audenaert K."/>
            <person name="Warris S."/>
            <person name="Van De Geest H."/>
            <person name="Schijlen E."/>
            <person name="Hofte M."/>
            <person name="De Saeger S."/>
            <person name="Haesaert G."/>
            <person name="Waalwijk C."/>
            <person name="Van Der Lee T."/>
        </authorList>
    </citation>
    <scope>NUCLEOTIDE SEQUENCE [LARGE SCALE GENOMIC DNA]</scope>
    <source>
        <strain evidence="1 3">2516</strain>
    </source>
</reference>
<comment type="caution">
    <text evidence="1">The sequence shown here is derived from an EMBL/GenBank/DDBJ whole genome shotgun (WGS) entry which is preliminary data.</text>
</comment>